<reference evidence="3 4" key="1">
    <citation type="submission" date="2020-07" db="EMBL/GenBank/DDBJ databases">
        <title>Sequencing the genomes of 1000 actinobacteria strains.</title>
        <authorList>
            <person name="Klenk H.-P."/>
        </authorList>
    </citation>
    <scope>NUCLEOTIDE SEQUENCE [LARGE SCALE GENOMIC DNA]</scope>
    <source>
        <strain evidence="3 4">DSM 22083</strain>
    </source>
</reference>
<evidence type="ECO:0000313" key="3">
    <source>
        <dbReference type="EMBL" id="NYE72146.1"/>
    </source>
</evidence>
<accession>A0A7Y9I882</accession>
<feature type="active site" description="Proton donor/acceptor" evidence="1">
    <location>
        <position position="88"/>
    </location>
</feature>
<dbReference type="EC" id="5.4.2.12" evidence="3"/>
<proteinExistence type="predicted"/>
<dbReference type="CDD" id="cd07067">
    <property type="entry name" value="HP_PGM_like"/>
    <property type="match status" value="1"/>
</dbReference>
<evidence type="ECO:0000313" key="4">
    <source>
        <dbReference type="Proteomes" id="UP000569914"/>
    </source>
</evidence>
<protein>
    <submittedName>
        <fullName evidence="3">Putative phosphoglycerate mutase</fullName>
        <ecNumber evidence="3">5.4.2.12</ecNumber>
    </submittedName>
</protein>
<evidence type="ECO:0000256" key="2">
    <source>
        <dbReference type="PIRSR" id="PIRSR613078-2"/>
    </source>
</evidence>
<feature type="binding site" evidence="2">
    <location>
        <position position="64"/>
    </location>
    <ligand>
        <name>substrate</name>
    </ligand>
</feature>
<dbReference type="EMBL" id="JACCBU010000001">
    <property type="protein sequence ID" value="NYE72146.1"/>
    <property type="molecule type" value="Genomic_DNA"/>
</dbReference>
<dbReference type="InterPro" id="IPR050275">
    <property type="entry name" value="PGM_Phosphatase"/>
</dbReference>
<name>A0A7Y9I882_9ACTN</name>
<keyword evidence="4" id="KW-1185">Reference proteome</keyword>
<feature type="active site" description="Tele-phosphohistidine intermediate" evidence="1">
    <location>
        <position position="12"/>
    </location>
</feature>
<sequence>MIIVKNVYVVTHPEATHHVDGLVGGWYDSDLTERGVAQAGRIADALAGDLGDTIPTIYTSDLLRTRRTAEIIAGRLSSPLKVDPDLRERSFGEAGGKPQAWLQDHLVPATDGEDWTRHDEGIPGTETRMAVVERIYAALQRIRDDPAEHQVVVTHGGTASYLFAAWIGMPIQAAPGAYFRVTSGGISLLRKDDHHHPYELARLNRTDHLD</sequence>
<dbReference type="PANTHER" id="PTHR48100">
    <property type="entry name" value="BROAD-SPECIFICITY PHOSPHATASE YOR283W-RELATED"/>
    <property type="match status" value="1"/>
</dbReference>
<gene>
    <name evidence="3" type="ORF">BKA15_003475</name>
</gene>
<dbReference type="SMART" id="SM00855">
    <property type="entry name" value="PGAM"/>
    <property type="match status" value="1"/>
</dbReference>
<dbReference type="GO" id="GO:0005737">
    <property type="term" value="C:cytoplasm"/>
    <property type="evidence" value="ECO:0007669"/>
    <property type="project" value="TreeGrafter"/>
</dbReference>
<organism evidence="3 4">
    <name type="scientific">Microlunatus parietis</name>
    <dbReference type="NCBI Taxonomy" id="682979"/>
    <lineage>
        <taxon>Bacteria</taxon>
        <taxon>Bacillati</taxon>
        <taxon>Actinomycetota</taxon>
        <taxon>Actinomycetes</taxon>
        <taxon>Propionibacteriales</taxon>
        <taxon>Propionibacteriaceae</taxon>
        <taxon>Microlunatus</taxon>
    </lineage>
</organism>
<dbReference type="InterPro" id="IPR013078">
    <property type="entry name" value="His_Pase_superF_clade-1"/>
</dbReference>
<dbReference type="Proteomes" id="UP000569914">
    <property type="component" value="Unassembled WGS sequence"/>
</dbReference>
<comment type="caution">
    <text evidence="3">The sequence shown here is derived from an EMBL/GenBank/DDBJ whole genome shotgun (WGS) entry which is preliminary data.</text>
</comment>
<dbReference type="AlphaFoldDB" id="A0A7Y9I882"/>
<dbReference type="Pfam" id="PF00300">
    <property type="entry name" value="His_Phos_1"/>
    <property type="match status" value="1"/>
</dbReference>
<keyword evidence="3" id="KW-0413">Isomerase</keyword>
<dbReference type="GO" id="GO:0016791">
    <property type="term" value="F:phosphatase activity"/>
    <property type="evidence" value="ECO:0007669"/>
    <property type="project" value="TreeGrafter"/>
</dbReference>
<dbReference type="PANTHER" id="PTHR48100:SF1">
    <property type="entry name" value="HISTIDINE PHOSPHATASE FAMILY PROTEIN-RELATED"/>
    <property type="match status" value="1"/>
</dbReference>
<evidence type="ECO:0000256" key="1">
    <source>
        <dbReference type="PIRSR" id="PIRSR613078-1"/>
    </source>
</evidence>
<dbReference type="Gene3D" id="3.40.50.1240">
    <property type="entry name" value="Phosphoglycerate mutase-like"/>
    <property type="match status" value="1"/>
</dbReference>
<dbReference type="GO" id="GO:0004619">
    <property type="term" value="F:phosphoglycerate mutase activity"/>
    <property type="evidence" value="ECO:0007669"/>
    <property type="project" value="UniProtKB-EC"/>
</dbReference>
<dbReference type="SUPFAM" id="SSF53254">
    <property type="entry name" value="Phosphoglycerate mutase-like"/>
    <property type="match status" value="1"/>
</dbReference>
<dbReference type="InterPro" id="IPR029033">
    <property type="entry name" value="His_PPase_superfam"/>
</dbReference>